<protein>
    <submittedName>
        <fullName evidence="1">Uncharacterized protein</fullName>
    </submittedName>
</protein>
<evidence type="ECO:0000313" key="1">
    <source>
        <dbReference type="EMBL" id="OSX71291.1"/>
    </source>
</evidence>
<sequence length="397" mass="43121">MSSGSMHGTDPPKTLVNGLGVSEWAAVLTVAPHACRRGIAGQLLRTASGDEDGACSSPLGEAVRLLQLLHEIVCVAFFYPRLELDGEAACLRRDEDTAAVTRGVSEFLAAFRAMCLRPDCAVILEVVDVPNIHRMSEVVQHTLPVMGHVRDTMEMLFEGTHKEAKHAIRTGNGRDDSLRAMTVMVDHEIISRIALDPTVFGVPRAWLEHRSLRHLFRQALPLWTMPSPPWTVDPRLDERVPTEASDVLSACLPPGSSVSWRLRCRRGTADKVAVGDAVAVLVVSDAGMDVVDVVRSGDERMPGVHVSFFRVVGLFTSPACCVGAVVRPFQAVDGAGFHAVDATRALLLRFGPSVRRALALHNCTDDCQATATGRVVHGDMNVWTLYGRRQGYPPRSG</sequence>
<keyword evidence="2" id="KW-1185">Reference proteome</keyword>
<dbReference type="EMBL" id="KV919148">
    <property type="protein sequence ID" value="OSX71291.1"/>
    <property type="molecule type" value="Genomic_DNA"/>
</dbReference>
<dbReference type="AlphaFoldDB" id="A0A1X6NRQ2"/>
<evidence type="ECO:0000313" key="2">
    <source>
        <dbReference type="Proteomes" id="UP000218209"/>
    </source>
</evidence>
<accession>A0A1X6NRQ2</accession>
<proteinExistence type="predicted"/>
<organism evidence="1 2">
    <name type="scientific">Porphyra umbilicalis</name>
    <name type="common">Purple laver</name>
    <name type="synonym">Red alga</name>
    <dbReference type="NCBI Taxonomy" id="2786"/>
    <lineage>
        <taxon>Eukaryota</taxon>
        <taxon>Rhodophyta</taxon>
        <taxon>Bangiophyceae</taxon>
        <taxon>Bangiales</taxon>
        <taxon>Bangiaceae</taxon>
        <taxon>Porphyra</taxon>
    </lineage>
</organism>
<name>A0A1X6NRQ2_PORUM</name>
<dbReference type="Proteomes" id="UP000218209">
    <property type="component" value="Unassembled WGS sequence"/>
</dbReference>
<gene>
    <name evidence="1" type="ORF">BU14_0562s0003</name>
</gene>
<reference evidence="1 2" key="1">
    <citation type="submission" date="2017-03" db="EMBL/GenBank/DDBJ databases">
        <title>WGS assembly of Porphyra umbilicalis.</title>
        <authorList>
            <person name="Brawley S.H."/>
            <person name="Blouin N.A."/>
            <person name="Ficko-Blean E."/>
            <person name="Wheeler G.L."/>
            <person name="Lohr M."/>
            <person name="Goodson H.V."/>
            <person name="Jenkins J.W."/>
            <person name="Blaby-Haas C.E."/>
            <person name="Helliwell K.E."/>
            <person name="Chan C."/>
            <person name="Marriage T."/>
            <person name="Bhattacharya D."/>
            <person name="Klein A.S."/>
            <person name="Badis Y."/>
            <person name="Brodie J."/>
            <person name="Cao Y."/>
            <person name="Collen J."/>
            <person name="Dittami S.M."/>
            <person name="Gachon C.M."/>
            <person name="Green B.R."/>
            <person name="Karpowicz S."/>
            <person name="Kim J.W."/>
            <person name="Kudahl U."/>
            <person name="Lin S."/>
            <person name="Michel G."/>
            <person name="Mittag M."/>
            <person name="Olson B.J."/>
            <person name="Pangilinan J."/>
            <person name="Peng Y."/>
            <person name="Qiu H."/>
            <person name="Shu S."/>
            <person name="Singer J.T."/>
            <person name="Smith A.G."/>
            <person name="Sprecher B.N."/>
            <person name="Wagner V."/>
            <person name="Wang W."/>
            <person name="Wang Z.-Y."/>
            <person name="Yan J."/>
            <person name="Yarish C."/>
            <person name="Zoeuner-Riek S."/>
            <person name="Zhuang Y."/>
            <person name="Zou Y."/>
            <person name="Lindquist E.A."/>
            <person name="Grimwood J."/>
            <person name="Barry K."/>
            <person name="Rokhsar D.S."/>
            <person name="Schmutz J."/>
            <person name="Stiller J.W."/>
            <person name="Grossman A.R."/>
            <person name="Prochnik S.E."/>
        </authorList>
    </citation>
    <scope>NUCLEOTIDE SEQUENCE [LARGE SCALE GENOMIC DNA]</scope>
    <source>
        <strain evidence="1">4086291</strain>
    </source>
</reference>